<sequence>MFAGRLFNENALSMDIVPCFQTVIINRQTPPGYPLLLIIVNEGAKTAPAVHVLLVFKTDHVV</sequence>
<organism evidence="1 2">
    <name type="scientific">Pedobacter yulinensis</name>
    <dbReference type="NCBI Taxonomy" id="2126353"/>
    <lineage>
        <taxon>Bacteria</taxon>
        <taxon>Pseudomonadati</taxon>
        <taxon>Bacteroidota</taxon>
        <taxon>Sphingobacteriia</taxon>
        <taxon>Sphingobacteriales</taxon>
        <taxon>Sphingobacteriaceae</taxon>
        <taxon>Pedobacter</taxon>
    </lineage>
</organism>
<proteinExistence type="predicted"/>
<evidence type="ECO:0000313" key="2">
    <source>
        <dbReference type="Proteomes" id="UP000240912"/>
    </source>
</evidence>
<evidence type="ECO:0000313" key="1">
    <source>
        <dbReference type="EMBL" id="PST83904.1"/>
    </source>
</evidence>
<reference evidence="1 2" key="1">
    <citation type="submission" date="2018-03" db="EMBL/GenBank/DDBJ databases">
        <authorList>
            <person name="Keele B.F."/>
        </authorList>
    </citation>
    <scope>NUCLEOTIDE SEQUENCE [LARGE SCALE GENOMIC DNA]</scope>
    <source>
        <strain evidence="1 2">YL28-9</strain>
    </source>
</reference>
<protein>
    <submittedName>
        <fullName evidence="1">Uncharacterized protein</fullName>
    </submittedName>
</protein>
<name>A0A2T3HN84_9SPHI</name>
<gene>
    <name evidence="1" type="ORF">C7T94_03925</name>
</gene>
<keyword evidence="2" id="KW-1185">Reference proteome</keyword>
<accession>A0A2T3HN84</accession>
<dbReference type="AlphaFoldDB" id="A0A2T3HN84"/>
<dbReference type="EMBL" id="PYLS01000004">
    <property type="protein sequence ID" value="PST83904.1"/>
    <property type="molecule type" value="Genomic_DNA"/>
</dbReference>
<comment type="caution">
    <text evidence="1">The sequence shown here is derived from an EMBL/GenBank/DDBJ whole genome shotgun (WGS) entry which is preliminary data.</text>
</comment>
<dbReference type="Proteomes" id="UP000240912">
    <property type="component" value="Unassembled WGS sequence"/>
</dbReference>